<reference evidence="4" key="1">
    <citation type="submission" date="2022-10" db="EMBL/GenBank/DDBJ databases">
        <title>The complete genomes of actinobacterial strains from the NBC collection.</title>
        <authorList>
            <person name="Joergensen T.S."/>
            <person name="Alvarez Arevalo M."/>
            <person name="Sterndorff E.B."/>
            <person name="Faurdal D."/>
            <person name="Vuksanovic O."/>
            <person name="Mourched A.-S."/>
            <person name="Charusanti P."/>
            <person name="Shaw S."/>
            <person name="Blin K."/>
            <person name="Weber T."/>
        </authorList>
    </citation>
    <scope>NUCLEOTIDE SEQUENCE</scope>
    <source>
        <strain evidence="4">NBC 00180</strain>
    </source>
</reference>
<organism evidence="4">
    <name type="scientific">Streptomyces sp. NBC_00180</name>
    <dbReference type="NCBI Taxonomy" id="2903632"/>
    <lineage>
        <taxon>Bacteria</taxon>
        <taxon>Bacillati</taxon>
        <taxon>Actinomycetota</taxon>
        <taxon>Actinomycetes</taxon>
        <taxon>Kitasatosporales</taxon>
        <taxon>Streptomycetaceae</taxon>
        <taxon>Streptomyces</taxon>
    </lineage>
</organism>
<name>A0AAU1HRP6_9ACTN</name>
<evidence type="ECO:0000256" key="2">
    <source>
        <dbReference type="ARBA" id="ARBA00023315"/>
    </source>
</evidence>
<proteinExistence type="predicted"/>
<dbReference type="InterPro" id="IPR000182">
    <property type="entry name" value="GNAT_dom"/>
</dbReference>
<protein>
    <submittedName>
        <fullName evidence="4">GNAT family N-acetyltransferase</fullName>
    </submittedName>
</protein>
<gene>
    <name evidence="4" type="ORF">OG477_01780</name>
</gene>
<dbReference type="InterPro" id="IPR016181">
    <property type="entry name" value="Acyl_CoA_acyltransferase"/>
</dbReference>
<dbReference type="GO" id="GO:0016747">
    <property type="term" value="F:acyltransferase activity, transferring groups other than amino-acyl groups"/>
    <property type="evidence" value="ECO:0007669"/>
    <property type="project" value="InterPro"/>
</dbReference>
<keyword evidence="2" id="KW-0012">Acyltransferase</keyword>
<dbReference type="CDD" id="cd04301">
    <property type="entry name" value="NAT_SF"/>
    <property type="match status" value="1"/>
</dbReference>
<dbReference type="EMBL" id="CP108140">
    <property type="protein sequence ID" value="WTP84171.1"/>
    <property type="molecule type" value="Genomic_DNA"/>
</dbReference>
<evidence type="ECO:0000256" key="1">
    <source>
        <dbReference type="ARBA" id="ARBA00022679"/>
    </source>
</evidence>
<dbReference type="InterPro" id="IPR050832">
    <property type="entry name" value="Bact_Acetyltransf"/>
</dbReference>
<evidence type="ECO:0000313" key="4">
    <source>
        <dbReference type="EMBL" id="WTP84171.1"/>
    </source>
</evidence>
<dbReference type="Gene3D" id="3.40.630.30">
    <property type="match status" value="1"/>
</dbReference>
<accession>A0AAU1HRP6</accession>
<keyword evidence="1" id="KW-0808">Transferase</keyword>
<feature type="domain" description="N-acetyltransferase" evidence="3">
    <location>
        <begin position="163"/>
        <end position="308"/>
    </location>
</feature>
<sequence>MPYALRPAGLTDATAITELLNEVDRIEIGRPETDLHIVEADLKRPEIVLESDSWLAFDGERLVAYGLLWDESAGERVDVDHYVLPDHQQAGELILDALQARALEKARENGAARAVVHLHLNTEPTLDTELIERRGWHVVRRYHVLQRPVDAAVDLVPELPAGIRLRACAEETDRARVHALYQSSFAEHFDFQPRSYDRWLHDVDAEGLDWSLVWIAGTEDLGDVGFLLARDDREAMGWIRSIGVLSEARGSGLGGLLLRHAFAAFAARGRDTVGLGVDTANPTGAPALYARHGMAVHYAVDTWETVLS</sequence>
<evidence type="ECO:0000259" key="3">
    <source>
        <dbReference type="PROSITE" id="PS51186"/>
    </source>
</evidence>
<dbReference type="SUPFAM" id="SSF55729">
    <property type="entry name" value="Acyl-CoA N-acyltransferases (Nat)"/>
    <property type="match status" value="2"/>
</dbReference>
<dbReference type="AlphaFoldDB" id="A0AAU1HRP6"/>
<feature type="domain" description="N-acetyltransferase" evidence="3">
    <location>
        <begin position="3"/>
        <end position="160"/>
    </location>
</feature>
<dbReference type="PANTHER" id="PTHR43877:SF2">
    <property type="entry name" value="AMINOALKYLPHOSPHONATE N-ACETYLTRANSFERASE-RELATED"/>
    <property type="match status" value="1"/>
</dbReference>
<dbReference type="Pfam" id="PF00583">
    <property type="entry name" value="Acetyltransf_1"/>
    <property type="match status" value="1"/>
</dbReference>
<dbReference type="PROSITE" id="PS51186">
    <property type="entry name" value="GNAT"/>
    <property type="match status" value="2"/>
</dbReference>
<dbReference type="PANTHER" id="PTHR43877">
    <property type="entry name" value="AMINOALKYLPHOSPHONATE N-ACETYLTRANSFERASE-RELATED-RELATED"/>
    <property type="match status" value="1"/>
</dbReference>